<organism evidence="2 3">
    <name type="scientific">Cudoniella acicularis</name>
    <dbReference type="NCBI Taxonomy" id="354080"/>
    <lineage>
        <taxon>Eukaryota</taxon>
        <taxon>Fungi</taxon>
        <taxon>Dikarya</taxon>
        <taxon>Ascomycota</taxon>
        <taxon>Pezizomycotina</taxon>
        <taxon>Leotiomycetes</taxon>
        <taxon>Helotiales</taxon>
        <taxon>Tricladiaceae</taxon>
        <taxon>Cudoniella</taxon>
    </lineage>
</organism>
<keyword evidence="3" id="KW-1185">Reference proteome</keyword>
<evidence type="ECO:0000313" key="3">
    <source>
        <dbReference type="Proteomes" id="UP000566819"/>
    </source>
</evidence>
<feature type="compositionally biased region" description="Acidic residues" evidence="1">
    <location>
        <begin position="56"/>
        <end position="77"/>
    </location>
</feature>
<protein>
    <submittedName>
        <fullName evidence="2">Uncharacterized protein</fullName>
    </submittedName>
</protein>
<proteinExistence type="predicted"/>
<feature type="compositionally biased region" description="Polar residues" evidence="1">
    <location>
        <begin position="27"/>
        <end position="44"/>
    </location>
</feature>
<reference evidence="2 3" key="1">
    <citation type="submission" date="2020-03" db="EMBL/GenBank/DDBJ databases">
        <title>Draft Genome Sequence of Cudoniella acicularis.</title>
        <authorList>
            <person name="Buettner E."/>
            <person name="Kellner H."/>
        </authorList>
    </citation>
    <scope>NUCLEOTIDE SEQUENCE [LARGE SCALE GENOMIC DNA]</scope>
    <source>
        <strain evidence="2 3">DSM 108380</strain>
    </source>
</reference>
<gene>
    <name evidence="2" type="ORF">G7Y89_g11147</name>
</gene>
<dbReference type="EMBL" id="JAAMPI010001044">
    <property type="protein sequence ID" value="KAF4627009.1"/>
    <property type="molecule type" value="Genomic_DNA"/>
</dbReference>
<accession>A0A8H4RE24</accession>
<dbReference type="Proteomes" id="UP000566819">
    <property type="component" value="Unassembled WGS sequence"/>
</dbReference>
<dbReference type="AlphaFoldDB" id="A0A8H4RE24"/>
<feature type="region of interest" description="Disordered" evidence="1">
    <location>
        <begin position="27"/>
        <end position="86"/>
    </location>
</feature>
<comment type="caution">
    <text evidence="2">The sequence shown here is derived from an EMBL/GenBank/DDBJ whole genome shotgun (WGS) entry which is preliminary data.</text>
</comment>
<name>A0A8H4RE24_9HELO</name>
<evidence type="ECO:0000313" key="2">
    <source>
        <dbReference type="EMBL" id="KAF4627009.1"/>
    </source>
</evidence>
<sequence length="156" mass="17241">MIFRGERIAHSWGVDIQNIDAKYSNLGSQAESETGDNPSTLSHTQEPDKSVVEPALNDESEAEEEREDGVDSEEEASADVSQESYLQNDSDIPRFLHHQSCQAFLEAADGGCQLCLRVLNQLSEEDRLVLAHHDQAQEIDPINPHKPTTNAITGET</sequence>
<evidence type="ECO:0000256" key="1">
    <source>
        <dbReference type="SAM" id="MobiDB-lite"/>
    </source>
</evidence>